<gene>
    <name evidence="2" type="ORF">RFM42_33265</name>
</gene>
<protein>
    <recommendedName>
        <fullName evidence="4">Transposase</fullName>
    </recommendedName>
</protein>
<name>A0ABU5AF11_9HYPH</name>
<feature type="compositionally biased region" description="Basic residues" evidence="1">
    <location>
        <begin position="73"/>
        <end position="82"/>
    </location>
</feature>
<reference evidence="2 3" key="1">
    <citation type="submission" date="2023-08" db="EMBL/GenBank/DDBJ databases">
        <title>Implementing the SeqCode for naming new Mesorhizobium species isolated from Vachellia karroo root nodules.</title>
        <authorList>
            <person name="Van Lill M."/>
        </authorList>
    </citation>
    <scope>NUCLEOTIDE SEQUENCE [LARGE SCALE GENOMIC DNA]</scope>
    <source>
        <strain evidence="2 3">VK25D</strain>
    </source>
</reference>
<keyword evidence="3" id="KW-1185">Reference proteome</keyword>
<feature type="region of interest" description="Disordered" evidence="1">
    <location>
        <begin position="47"/>
        <end position="83"/>
    </location>
</feature>
<evidence type="ECO:0000313" key="2">
    <source>
        <dbReference type="EMBL" id="MDX8535861.1"/>
    </source>
</evidence>
<evidence type="ECO:0000313" key="3">
    <source>
        <dbReference type="Proteomes" id="UP001285154"/>
    </source>
</evidence>
<dbReference type="Proteomes" id="UP001285154">
    <property type="component" value="Unassembled WGS sequence"/>
</dbReference>
<evidence type="ECO:0000256" key="1">
    <source>
        <dbReference type="SAM" id="MobiDB-lite"/>
    </source>
</evidence>
<organism evidence="2 3">
    <name type="scientific">Mesorhizobium vachelliae</name>
    <dbReference type="NCBI Taxonomy" id="3072309"/>
    <lineage>
        <taxon>Bacteria</taxon>
        <taxon>Pseudomonadati</taxon>
        <taxon>Pseudomonadota</taxon>
        <taxon>Alphaproteobacteria</taxon>
        <taxon>Hyphomicrobiales</taxon>
        <taxon>Phyllobacteriaceae</taxon>
        <taxon>Mesorhizobium</taxon>
    </lineage>
</organism>
<sequence>MTLPASYSVEDLPLADLRRLVVALIEEVTLLRAENRDLKDEIARLKGLPPRPQFKGRPSGLEKATSASSGGRGRSKRRRGAKRDKLEITAEVVVKASAPVGSRFLGYELLVQDLRIAVETVRYRRERWAGPCGEWIVAALPSGYRERL</sequence>
<accession>A0ABU5AF11</accession>
<dbReference type="RefSeq" id="WP_320253405.1">
    <property type="nucleotide sequence ID" value="NZ_JAVIIQ010000033.1"/>
</dbReference>
<proteinExistence type="predicted"/>
<dbReference type="EMBL" id="JAVIIQ010000033">
    <property type="protein sequence ID" value="MDX8535861.1"/>
    <property type="molecule type" value="Genomic_DNA"/>
</dbReference>
<evidence type="ECO:0008006" key="4">
    <source>
        <dbReference type="Google" id="ProtNLM"/>
    </source>
</evidence>
<comment type="caution">
    <text evidence="2">The sequence shown here is derived from an EMBL/GenBank/DDBJ whole genome shotgun (WGS) entry which is preliminary data.</text>
</comment>